<keyword evidence="2" id="KW-0067">ATP-binding</keyword>
<dbReference type="InterPro" id="IPR025943">
    <property type="entry name" value="Sigma_54_int_dom_ATP-bd_2"/>
</dbReference>
<dbReference type="SUPFAM" id="SSF52540">
    <property type="entry name" value="P-loop containing nucleoside triphosphate hydrolases"/>
    <property type="match status" value="1"/>
</dbReference>
<evidence type="ECO:0000256" key="2">
    <source>
        <dbReference type="ARBA" id="ARBA00022840"/>
    </source>
</evidence>
<dbReference type="InterPro" id="IPR002197">
    <property type="entry name" value="HTH_Fis"/>
</dbReference>
<accession>A0A8J6M949</accession>
<keyword evidence="3" id="KW-0805">Transcription regulation</keyword>
<keyword evidence="9" id="KW-1185">Reference proteome</keyword>
<evidence type="ECO:0000259" key="7">
    <source>
        <dbReference type="PROSITE" id="PS50112"/>
    </source>
</evidence>
<dbReference type="InterPro" id="IPR025662">
    <property type="entry name" value="Sigma_54_int_dom_ATP-bd_1"/>
</dbReference>
<dbReference type="Gene3D" id="1.10.8.60">
    <property type="match status" value="1"/>
</dbReference>
<dbReference type="InterPro" id="IPR027417">
    <property type="entry name" value="P-loop_NTPase"/>
</dbReference>
<keyword evidence="5" id="KW-0804">Transcription</keyword>
<evidence type="ECO:0000256" key="5">
    <source>
        <dbReference type="ARBA" id="ARBA00023163"/>
    </source>
</evidence>
<dbReference type="Proteomes" id="UP000661435">
    <property type="component" value="Unassembled WGS sequence"/>
</dbReference>
<dbReference type="InterPro" id="IPR003593">
    <property type="entry name" value="AAA+_ATPase"/>
</dbReference>
<organism evidence="8 9">
    <name type="scientific">Lawsonibacter hominis</name>
    <dbReference type="NCBI Taxonomy" id="2763053"/>
    <lineage>
        <taxon>Bacteria</taxon>
        <taxon>Bacillati</taxon>
        <taxon>Bacillota</taxon>
        <taxon>Clostridia</taxon>
        <taxon>Eubacteriales</taxon>
        <taxon>Oscillospiraceae</taxon>
        <taxon>Lawsonibacter</taxon>
    </lineage>
</organism>
<dbReference type="GO" id="GO:0043565">
    <property type="term" value="F:sequence-specific DNA binding"/>
    <property type="evidence" value="ECO:0007669"/>
    <property type="project" value="InterPro"/>
</dbReference>
<evidence type="ECO:0000256" key="1">
    <source>
        <dbReference type="ARBA" id="ARBA00022741"/>
    </source>
</evidence>
<name>A0A8J6M949_9FIRM</name>
<dbReference type="Pfam" id="PF00158">
    <property type="entry name" value="Sigma54_activat"/>
    <property type="match status" value="1"/>
</dbReference>
<dbReference type="PROSITE" id="PS00688">
    <property type="entry name" value="SIGMA54_INTERACT_3"/>
    <property type="match status" value="1"/>
</dbReference>
<evidence type="ECO:0000256" key="3">
    <source>
        <dbReference type="ARBA" id="ARBA00023015"/>
    </source>
</evidence>
<feature type="domain" description="Sigma-54 factor interaction" evidence="6">
    <location>
        <begin position="304"/>
        <end position="533"/>
    </location>
</feature>
<comment type="caution">
    <text evidence="8">The sequence shown here is derived from an EMBL/GenBank/DDBJ whole genome shotgun (WGS) entry which is preliminary data.</text>
</comment>
<dbReference type="PANTHER" id="PTHR32071">
    <property type="entry name" value="TRANSCRIPTIONAL REGULATORY PROTEIN"/>
    <property type="match status" value="1"/>
</dbReference>
<evidence type="ECO:0000256" key="4">
    <source>
        <dbReference type="ARBA" id="ARBA00023125"/>
    </source>
</evidence>
<dbReference type="CDD" id="cd00009">
    <property type="entry name" value="AAA"/>
    <property type="match status" value="1"/>
</dbReference>
<dbReference type="RefSeq" id="WP_186908234.1">
    <property type="nucleotide sequence ID" value="NZ_JACOPP010000016.1"/>
</dbReference>
<dbReference type="InterPro" id="IPR025944">
    <property type="entry name" value="Sigma_54_int_dom_CS"/>
</dbReference>
<dbReference type="SMART" id="SM00382">
    <property type="entry name" value="AAA"/>
    <property type="match status" value="1"/>
</dbReference>
<dbReference type="InterPro" id="IPR058031">
    <property type="entry name" value="AAA_lid_NorR"/>
</dbReference>
<dbReference type="Pfam" id="PF02954">
    <property type="entry name" value="HTH_8"/>
    <property type="match status" value="1"/>
</dbReference>
<dbReference type="PANTHER" id="PTHR32071:SF117">
    <property type="entry name" value="PTS-DEPENDENT DIHYDROXYACETONE KINASE OPERON REGULATORY PROTEIN-RELATED"/>
    <property type="match status" value="1"/>
</dbReference>
<dbReference type="InterPro" id="IPR009057">
    <property type="entry name" value="Homeodomain-like_sf"/>
</dbReference>
<dbReference type="PROSITE" id="PS50112">
    <property type="entry name" value="PAS"/>
    <property type="match status" value="1"/>
</dbReference>
<reference evidence="8" key="1">
    <citation type="submission" date="2020-08" db="EMBL/GenBank/DDBJ databases">
        <title>Genome public.</title>
        <authorList>
            <person name="Liu C."/>
            <person name="Sun Q."/>
        </authorList>
    </citation>
    <scope>NUCLEOTIDE SEQUENCE</scope>
    <source>
        <strain evidence="8">NSJ-51</strain>
    </source>
</reference>
<dbReference type="AlphaFoldDB" id="A0A8J6M949"/>
<dbReference type="FunFam" id="3.40.50.300:FF:000006">
    <property type="entry name" value="DNA-binding transcriptional regulator NtrC"/>
    <property type="match status" value="1"/>
</dbReference>
<evidence type="ECO:0000259" key="6">
    <source>
        <dbReference type="PROSITE" id="PS50045"/>
    </source>
</evidence>
<dbReference type="PROSITE" id="PS50045">
    <property type="entry name" value="SIGMA54_INTERACT_4"/>
    <property type="match status" value="1"/>
</dbReference>
<dbReference type="SUPFAM" id="SSF46689">
    <property type="entry name" value="Homeodomain-like"/>
    <property type="match status" value="1"/>
</dbReference>
<keyword evidence="4" id="KW-0238">DNA-binding</keyword>
<protein>
    <submittedName>
        <fullName evidence="8">Sigma 54-interacting transcriptional regulator</fullName>
    </submittedName>
</protein>
<dbReference type="Gene3D" id="3.40.50.300">
    <property type="entry name" value="P-loop containing nucleotide triphosphate hydrolases"/>
    <property type="match status" value="1"/>
</dbReference>
<proteinExistence type="predicted"/>
<dbReference type="Pfam" id="PF25601">
    <property type="entry name" value="AAA_lid_14"/>
    <property type="match status" value="1"/>
</dbReference>
<dbReference type="InterPro" id="IPR002078">
    <property type="entry name" value="Sigma_54_int"/>
</dbReference>
<dbReference type="GO" id="GO:0005524">
    <property type="term" value="F:ATP binding"/>
    <property type="evidence" value="ECO:0007669"/>
    <property type="project" value="UniProtKB-KW"/>
</dbReference>
<gene>
    <name evidence="8" type="ORF">H8S57_11500</name>
</gene>
<dbReference type="GO" id="GO:0006355">
    <property type="term" value="P:regulation of DNA-templated transcription"/>
    <property type="evidence" value="ECO:0007669"/>
    <property type="project" value="InterPro"/>
</dbReference>
<dbReference type="PROSITE" id="PS00676">
    <property type="entry name" value="SIGMA54_INTERACT_2"/>
    <property type="match status" value="1"/>
</dbReference>
<evidence type="ECO:0000313" key="9">
    <source>
        <dbReference type="Proteomes" id="UP000661435"/>
    </source>
</evidence>
<evidence type="ECO:0000313" key="8">
    <source>
        <dbReference type="EMBL" id="MBC5734346.1"/>
    </source>
</evidence>
<sequence>MDLLQSVMNSSSHAMFTLDREGIITHINRQAKNRFGLFNHSQYSHAAGRLEPGDLVIVADSAIGADDGNLRPADLERLGIQDRKIRSGDMFVAIGAFDLPGSKPAYKFLPGRDADVLRLESVHQGTAVRASIGNRIALAAVGETEYVIRYFRSIGQIVVIDGKTGQVKFWQENGYSARREGVGNLLRGGAYIAKSPDFEIKVEGYHFREFFEGERFERHLAQVMSGQVPQYEDMEYEINGFELIASILPVPGGALPESVIVKFRNIEDIRVTIMERNNAIKSAERKYRETERSVRPDENAFAALFGIGTATASARHHAYKLSQLDCNVLITGESGTGKSFLARAIHQAQPRKGPFVTVDCSTIAPTLFESEMFGYVGGAFTGASPKGKAGFFEEADGGTIFLDEIGEIPLNIQAKLLNVIQNKVVCRVGSTKMVPVDVRILAATNRNLKEDVAAGRFRQDLYYRLSAFSLELPPLRSCPEDICFIIDNLMEKIQQKYGVTRKNLSGEAFSKLIAYDWPGNIRELENVLESAVALSESDIIYAEQIRLESEPVRMGLKERLKIEEEKIIRQTLAQCGGSRSRAMEQLGLSKTVFYGKLKEYQIE</sequence>
<dbReference type="InterPro" id="IPR000014">
    <property type="entry name" value="PAS"/>
</dbReference>
<dbReference type="PROSITE" id="PS00675">
    <property type="entry name" value="SIGMA54_INTERACT_1"/>
    <property type="match status" value="1"/>
</dbReference>
<feature type="domain" description="PAS" evidence="7">
    <location>
        <begin position="1"/>
        <end position="37"/>
    </location>
</feature>
<dbReference type="EMBL" id="JACOPP010000016">
    <property type="protein sequence ID" value="MBC5734346.1"/>
    <property type="molecule type" value="Genomic_DNA"/>
</dbReference>
<keyword evidence="1" id="KW-0547">Nucleotide-binding</keyword>
<dbReference type="Gene3D" id="1.10.10.60">
    <property type="entry name" value="Homeodomain-like"/>
    <property type="match status" value="1"/>
</dbReference>